<proteinExistence type="predicted"/>
<protein>
    <submittedName>
        <fullName evidence="1">Uncharacterized protein</fullName>
    </submittedName>
</protein>
<dbReference type="Proteomes" id="UP000014803">
    <property type="component" value="Chromosome"/>
</dbReference>
<organism evidence="1 2">
    <name type="scientific">Sorangium cellulosum So0157-2</name>
    <dbReference type="NCBI Taxonomy" id="1254432"/>
    <lineage>
        <taxon>Bacteria</taxon>
        <taxon>Pseudomonadati</taxon>
        <taxon>Myxococcota</taxon>
        <taxon>Polyangia</taxon>
        <taxon>Polyangiales</taxon>
        <taxon>Polyangiaceae</taxon>
        <taxon>Sorangium</taxon>
    </lineage>
</organism>
<gene>
    <name evidence="1" type="ORF">SCE1572_04695</name>
</gene>
<dbReference type="HOGENOM" id="CLU_2994349_0_0_7"/>
<accession>S4XPU1</accession>
<dbReference type="AlphaFoldDB" id="S4XPU1"/>
<dbReference type="KEGG" id="scu:SCE1572_04695"/>
<sequence length="57" mass="5698">MSGFCGVGYESVIAKGKASSARGRREHAEATAHGFVHSGFGVVGETAARGAPPARGP</sequence>
<reference evidence="1 2" key="1">
    <citation type="journal article" date="2013" name="Sci. Rep.">
        <title>Extraordinary expansion of a Sorangium cellulosum genome from an alkaline milieu.</title>
        <authorList>
            <person name="Han K."/>
            <person name="Li Z.F."/>
            <person name="Peng R."/>
            <person name="Zhu L.P."/>
            <person name="Zhou T."/>
            <person name="Wang L.G."/>
            <person name="Li S.G."/>
            <person name="Zhang X.B."/>
            <person name="Hu W."/>
            <person name="Wu Z.H."/>
            <person name="Qin N."/>
            <person name="Li Y.Z."/>
        </authorList>
    </citation>
    <scope>NUCLEOTIDE SEQUENCE [LARGE SCALE GENOMIC DNA]</scope>
    <source>
        <strain evidence="1 2">So0157-2</strain>
    </source>
</reference>
<evidence type="ECO:0000313" key="2">
    <source>
        <dbReference type="Proteomes" id="UP000014803"/>
    </source>
</evidence>
<name>S4XPU1_SORCE</name>
<dbReference type="EMBL" id="CP003969">
    <property type="protein sequence ID" value="AGP33855.1"/>
    <property type="molecule type" value="Genomic_DNA"/>
</dbReference>
<evidence type="ECO:0000313" key="1">
    <source>
        <dbReference type="EMBL" id="AGP33855.1"/>
    </source>
</evidence>